<gene>
    <name evidence="15" type="ORF">BSTOLATCC_MIC45543</name>
</gene>
<dbReference type="InterPro" id="IPR018108">
    <property type="entry name" value="MCP_transmembrane"/>
</dbReference>
<comment type="catalytic activity">
    <reaction evidence="11">
        <text>ADP(in) + ATP(out) = ADP(out) + ATP(in)</text>
        <dbReference type="Rhea" id="RHEA:34999"/>
        <dbReference type="ChEBI" id="CHEBI:30616"/>
        <dbReference type="ChEBI" id="CHEBI:456216"/>
    </reaction>
    <physiologicalReaction direction="left-to-right" evidence="11">
        <dbReference type="Rhea" id="RHEA:35000"/>
    </physiologicalReaction>
</comment>
<keyword evidence="5 12" id="KW-0812">Transmembrane</keyword>
<evidence type="ECO:0000256" key="14">
    <source>
        <dbReference type="RuleBase" id="RU368008"/>
    </source>
</evidence>
<dbReference type="EMBL" id="CAJZBQ010000045">
    <property type="protein sequence ID" value="CAG9328085.1"/>
    <property type="molecule type" value="Genomic_DNA"/>
</dbReference>
<dbReference type="Gene3D" id="1.50.40.10">
    <property type="entry name" value="Mitochondrial carrier domain"/>
    <property type="match status" value="2"/>
</dbReference>
<keyword evidence="6" id="KW-0677">Repeat</keyword>
<dbReference type="SUPFAM" id="SSF103506">
    <property type="entry name" value="Mitochondrial carrier"/>
    <property type="match status" value="1"/>
</dbReference>
<evidence type="ECO:0000256" key="7">
    <source>
        <dbReference type="ARBA" id="ARBA00022792"/>
    </source>
</evidence>
<evidence type="ECO:0000256" key="2">
    <source>
        <dbReference type="ARBA" id="ARBA00006375"/>
    </source>
</evidence>
<keyword evidence="10 12" id="KW-0472">Membrane</keyword>
<reference evidence="15" key="1">
    <citation type="submission" date="2021-09" db="EMBL/GenBank/DDBJ databases">
        <authorList>
            <consortium name="AG Swart"/>
            <person name="Singh M."/>
            <person name="Singh A."/>
            <person name="Seah K."/>
            <person name="Emmerich C."/>
        </authorList>
    </citation>
    <scope>NUCLEOTIDE SEQUENCE</scope>
    <source>
        <strain evidence="15">ATCC30299</strain>
    </source>
</reference>
<feature type="repeat" description="Solcar" evidence="12">
    <location>
        <begin position="3"/>
        <end position="107"/>
    </location>
</feature>
<keyword evidence="16" id="KW-1185">Reference proteome</keyword>
<keyword evidence="9" id="KW-0496">Mitochondrion</keyword>
<name>A0AAU9K2A0_9CILI</name>
<dbReference type="GO" id="GO:0140021">
    <property type="term" value="P:mitochondrial ADP transmembrane transport"/>
    <property type="evidence" value="ECO:0007669"/>
    <property type="project" value="InterPro"/>
</dbReference>
<evidence type="ECO:0000256" key="1">
    <source>
        <dbReference type="ARBA" id="ARBA00004448"/>
    </source>
</evidence>
<evidence type="ECO:0000256" key="8">
    <source>
        <dbReference type="ARBA" id="ARBA00022989"/>
    </source>
</evidence>
<comment type="similarity">
    <text evidence="2 13">Belongs to the mitochondrial carrier (TC 2.A.29) family.</text>
</comment>
<sequence length="195" mass="22596">MTDKSLSNFAVTATVSALSKNLTEAPLDRVKLLLQLQPDISQLYPNNKYKGIFDCTIRVYKGMNDCAYKIWKADGIRGFFRGVWLSFPGVFIYRGMYFGLFNTLKNSVDSNNFFAIFLLAQSITTFSGLTVYPIDTVRRRMIMQTGKFPRTDPRLQEEFKNHLIVHIKCLEKKILNHFMEDFDLISLDLSVEPYY</sequence>
<comment type="subcellular location">
    <subcellularLocation>
        <location evidence="14">Membrane</location>
        <topology evidence="14">Multi-pass membrane protein</topology>
    </subcellularLocation>
    <subcellularLocation>
        <location evidence="1">Mitochondrion inner membrane</location>
        <topology evidence="1">Multi-pass membrane protein</topology>
    </subcellularLocation>
</comment>
<evidence type="ECO:0000256" key="3">
    <source>
        <dbReference type="ARBA" id="ARBA00022448"/>
    </source>
</evidence>
<comment type="caution">
    <text evidence="15">The sequence shown here is derived from an EMBL/GenBank/DDBJ whole genome shotgun (WGS) entry which is preliminary data.</text>
</comment>
<dbReference type="InterPro" id="IPR002113">
    <property type="entry name" value="ADT_euk_type"/>
</dbReference>
<dbReference type="Pfam" id="PF00153">
    <property type="entry name" value="Mito_carr"/>
    <property type="match status" value="1"/>
</dbReference>
<keyword evidence="4" id="KW-0050">Antiport</keyword>
<dbReference type="GO" id="GO:0005471">
    <property type="term" value="F:ATP:ADP antiporter activity"/>
    <property type="evidence" value="ECO:0007669"/>
    <property type="project" value="UniProtKB-UniRule"/>
</dbReference>
<dbReference type="Proteomes" id="UP001162131">
    <property type="component" value="Unassembled WGS sequence"/>
</dbReference>
<keyword evidence="7" id="KW-0999">Mitochondrion inner membrane</keyword>
<evidence type="ECO:0000256" key="9">
    <source>
        <dbReference type="ARBA" id="ARBA00023128"/>
    </source>
</evidence>
<keyword evidence="3 13" id="KW-0813">Transport</keyword>
<keyword evidence="8 14" id="KW-1133">Transmembrane helix</keyword>
<feature type="transmembrane region" description="Helical" evidence="14">
    <location>
        <begin position="113"/>
        <end position="134"/>
    </location>
</feature>
<evidence type="ECO:0000256" key="12">
    <source>
        <dbReference type="PROSITE-ProRule" id="PRU00282"/>
    </source>
</evidence>
<accession>A0AAU9K2A0</accession>
<dbReference type="AlphaFoldDB" id="A0AAU9K2A0"/>
<feature type="transmembrane region" description="Helical" evidence="14">
    <location>
        <begin position="79"/>
        <end position="101"/>
    </location>
</feature>
<comment type="function">
    <text evidence="14">Catalyzes the exchange of ADP and ATP across the membrane.</text>
</comment>
<evidence type="ECO:0000313" key="15">
    <source>
        <dbReference type="EMBL" id="CAG9328085.1"/>
    </source>
</evidence>
<evidence type="ECO:0000256" key="13">
    <source>
        <dbReference type="RuleBase" id="RU000488"/>
    </source>
</evidence>
<evidence type="ECO:0000256" key="11">
    <source>
        <dbReference type="ARBA" id="ARBA00024143"/>
    </source>
</evidence>
<evidence type="ECO:0000256" key="10">
    <source>
        <dbReference type="ARBA" id="ARBA00023136"/>
    </source>
</evidence>
<comment type="caution">
    <text evidence="14">Lacks conserved residue(s) required for the propagation of feature annotation.</text>
</comment>
<comment type="subunit">
    <text evidence="14">Monomer.</text>
</comment>
<evidence type="ECO:0000256" key="4">
    <source>
        <dbReference type="ARBA" id="ARBA00022449"/>
    </source>
</evidence>
<dbReference type="GO" id="GO:0005743">
    <property type="term" value="C:mitochondrial inner membrane"/>
    <property type="evidence" value="ECO:0007669"/>
    <property type="project" value="UniProtKB-SubCell"/>
</dbReference>
<evidence type="ECO:0000256" key="6">
    <source>
        <dbReference type="ARBA" id="ARBA00022737"/>
    </source>
</evidence>
<evidence type="ECO:0000256" key="5">
    <source>
        <dbReference type="ARBA" id="ARBA00022692"/>
    </source>
</evidence>
<organism evidence="15 16">
    <name type="scientific">Blepharisma stoltei</name>
    <dbReference type="NCBI Taxonomy" id="1481888"/>
    <lineage>
        <taxon>Eukaryota</taxon>
        <taxon>Sar</taxon>
        <taxon>Alveolata</taxon>
        <taxon>Ciliophora</taxon>
        <taxon>Postciliodesmatophora</taxon>
        <taxon>Heterotrichea</taxon>
        <taxon>Heterotrichida</taxon>
        <taxon>Blepharismidae</taxon>
        <taxon>Blepharisma</taxon>
    </lineage>
</organism>
<dbReference type="InterPro" id="IPR023395">
    <property type="entry name" value="MCP_dom_sf"/>
</dbReference>
<dbReference type="PANTHER" id="PTHR45635:SF14">
    <property type="entry name" value="ADP_ATP TRANSLOCASE"/>
    <property type="match status" value="1"/>
</dbReference>
<dbReference type="PANTHER" id="PTHR45635">
    <property type="entry name" value="ADP,ATP CARRIER PROTEIN 1-RELATED-RELATED"/>
    <property type="match status" value="1"/>
</dbReference>
<proteinExistence type="inferred from homology"/>
<dbReference type="PROSITE" id="PS50920">
    <property type="entry name" value="SOLCAR"/>
    <property type="match status" value="1"/>
</dbReference>
<evidence type="ECO:0000313" key="16">
    <source>
        <dbReference type="Proteomes" id="UP001162131"/>
    </source>
</evidence>
<protein>
    <recommendedName>
        <fullName evidence="14">ADP/ATP translocase</fullName>
    </recommendedName>
    <alternativeName>
        <fullName evidence="14">ADP,ATP carrier protein</fullName>
    </alternativeName>
</protein>
<dbReference type="GO" id="GO:1990544">
    <property type="term" value="P:mitochondrial ATP transmembrane transport"/>
    <property type="evidence" value="ECO:0007669"/>
    <property type="project" value="InterPro"/>
</dbReference>